<feature type="compositionally biased region" description="Low complexity" evidence="1">
    <location>
        <begin position="541"/>
        <end position="552"/>
    </location>
</feature>
<feature type="compositionally biased region" description="Basic and acidic residues" evidence="1">
    <location>
        <begin position="256"/>
        <end position="268"/>
    </location>
</feature>
<feature type="compositionally biased region" description="Low complexity" evidence="1">
    <location>
        <begin position="474"/>
        <end position="485"/>
    </location>
</feature>
<feature type="region of interest" description="Disordered" evidence="1">
    <location>
        <begin position="515"/>
        <end position="552"/>
    </location>
</feature>
<feature type="region of interest" description="Disordered" evidence="1">
    <location>
        <begin position="326"/>
        <end position="371"/>
    </location>
</feature>
<feature type="region of interest" description="Disordered" evidence="1">
    <location>
        <begin position="186"/>
        <end position="278"/>
    </location>
</feature>
<protein>
    <recommendedName>
        <fullName evidence="4">B box-type domain-containing protein</fullName>
    </recommendedName>
</protein>
<proteinExistence type="predicted"/>
<evidence type="ECO:0000313" key="2">
    <source>
        <dbReference type="EMBL" id="KAK4668063.1"/>
    </source>
</evidence>
<dbReference type="EMBL" id="JAFFHC010000008">
    <property type="protein sequence ID" value="KAK4668063.1"/>
    <property type="molecule type" value="Genomic_DNA"/>
</dbReference>
<accession>A0ABR0HJS7</accession>
<gene>
    <name evidence="2" type="ORF">QC764_702175</name>
</gene>
<dbReference type="RefSeq" id="XP_062796077.1">
    <property type="nucleotide sequence ID" value="XM_062949879.1"/>
</dbReference>
<reference evidence="2 3" key="1">
    <citation type="journal article" date="2023" name="bioRxiv">
        <title>High-quality genome assemblies of four members of thePodospora anserinaspecies complex.</title>
        <authorList>
            <person name="Ament-Velasquez S.L."/>
            <person name="Vogan A.A."/>
            <person name="Wallerman O."/>
            <person name="Hartmann F."/>
            <person name="Gautier V."/>
            <person name="Silar P."/>
            <person name="Giraud T."/>
            <person name="Johannesson H."/>
        </authorList>
    </citation>
    <scope>NUCLEOTIDE SEQUENCE [LARGE SCALE GENOMIC DNA]</scope>
    <source>
        <strain evidence="2 3">CBS 124.78</strain>
    </source>
</reference>
<feature type="compositionally biased region" description="Polar residues" evidence="1">
    <location>
        <begin position="400"/>
        <end position="411"/>
    </location>
</feature>
<feature type="compositionally biased region" description="Basic and acidic residues" evidence="1">
    <location>
        <begin position="191"/>
        <end position="210"/>
    </location>
</feature>
<feature type="region of interest" description="Disordered" evidence="1">
    <location>
        <begin position="1"/>
        <end position="23"/>
    </location>
</feature>
<evidence type="ECO:0000313" key="3">
    <source>
        <dbReference type="Proteomes" id="UP001323617"/>
    </source>
</evidence>
<feature type="compositionally biased region" description="Low complexity" evidence="1">
    <location>
        <begin position="211"/>
        <end position="222"/>
    </location>
</feature>
<name>A0ABR0HJS7_9PEZI</name>
<evidence type="ECO:0008006" key="4">
    <source>
        <dbReference type="Google" id="ProtNLM"/>
    </source>
</evidence>
<feature type="region of interest" description="Disordered" evidence="1">
    <location>
        <begin position="394"/>
        <end position="496"/>
    </location>
</feature>
<keyword evidence="3" id="KW-1185">Reference proteome</keyword>
<sequence>MENMGGRGGGDGDQKDMRGRPREPAVTVCHVCGDRVRPQLYCPSCGHPLCGRCRKEPSPQNKQEMGSVNGDGGGEKHGQGGVGDEVERVSVAVATGLPSPAAATTPDGEGGGLVEVVRKSNGEIIAVEKRRPVKTNPFVIADQIARKVSDPQVSSTTIPVVAMPPVSKLPKYDLTTVVDRKHCVPVAPSDAAEHPRIQQSQREPHPERLSHSYASSSRGSSVVPPPSPGVPSNSARMLAAAEEREEERTAALQAKDGPHVHRPEREPDPTTPSPTFLASNDRAHVLQHQARREKERTTPPVLRRVKVLAQTNKSGALQQVLQVDVDSGGSAQDNSGMETGGGRKSSGKSIPRARVTSPPAWLKGTGPFSSSSAASAASVAAQPGSIAGRLKKVGLDSSKTKSSPQLGQQSLGGKKKEGRGTTDSTATVTVVRPGGDGDARRGSNSQVSPGGLGRRGEGQKQQEQQLRSYPFPPGQQKQQSGGQQQHHSHESSGFWKVPSSVNMSMAAGAGAGARAASKATSEATIDGSNRLGGGGRRERSSVGGTATGPAGTGTVMVAGDEDDDVGIQGLTIVLHLRGKDDLVISTDLTREGGAGTEGGQEGTGRVLGVVGRWG</sequence>
<comment type="caution">
    <text evidence="2">The sequence shown here is derived from an EMBL/GenBank/DDBJ whole genome shotgun (WGS) entry which is preliminary data.</text>
</comment>
<feature type="compositionally biased region" description="Low complexity" evidence="1">
    <location>
        <begin position="515"/>
        <end position="529"/>
    </location>
</feature>
<organism evidence="2 3">
    <name type="scientific">Podospora pseudoanserina</name>
    <dbReference type="NCBI Taxonomy" id="2609844"/>
    <lineage>
        <taxon>Eukaryota</taxon>
        <taxon>Fungi</taxon>
        <taxon>Dikarya</taxon>
        <taxon>Ascomycota</taxon>
        <taxon>Pezizomycotina</taxon>
        <taxon>Sordariomycetes</taxon>
        <taxon>Sordariomycetidae</taxon>
        <taxon>Sordariales</taxon>
        <taxon>Podosporaceae</taxon>
        <taxon>Podospora</taxon>
    </lineage>
</organism>
<dbReference type="GeneID" id="87970744"/>
<evidence type="ECO:0000256" key="1">
    <source>
        <dbReference type="SAM" id="MobiDB-lite"/>
    </source>
</evidence>
<feature type="region of interest" description="Disordered" evidence="1">
    <location>
        <begin position="52"/>
        <end position="112"/>
    </location>
</feature>
<dbReference type="Proteomes" id="UP001323617">
    <property type="component" value="Unassembled WGS sequence"/>
</dbReference>
<feature type="compositionally biased region" description="Basic and acidic residues" evidence="1">
    <location>
        <begin position="10"/>
        <end position="23"/>
    </location>
</feature>